<protein>
    <submittedName>
        <fullName evidence="1">Uncharacterized protein</fullName>
    </submittedName>
</protein>
<organism evidence="1 2">
    <name type="scientific">Aphis glycines</name>
    <name type="common">Soybean aphid</name>
    <dbReference type="NCBI Taxonomy" id="307491"/>
    <lineage>
        <taxon>Eukaryota</taxon>
        <taxon>Metazoa</taxon>
        <taxon>Ecdysozoa</taxon>
        <taxon>Arthropoda</taxon>
        <taxon>Hexapoda</taxon>
        <taxon>Insecta</taxon>
        <taxon>Pterygota</taxon>
        <taxon>Neoptera</taxon>
        <taxon>Paraneoptera</taxon>
        <taxon>Hemiptera</taxon>
        <taxon>Sternorrhyncha</taxon>
        <taxon>Aphidomorpha</taxon>
        <taxon>Aphidoidea</taxon>
        <taxon>Aphididae</taxon>
        <taxon>Aphidini</taxon>
        <taxon>Aphis</taxon>
        <taxon>Aphis</taxon>
    </lineage>
</organism>
<gene>
    <name evidence="1" type="ORF">AGLY_006402</name>
</gene>
<evidence type="ECO:0000313" key="2">
    <source>
        <dbReference type="Proteomes" id="UP000475862"/>
    </source>
</evidence>
<accession>A0A6G0TRU9</accession>
<evidence type="ECO:0000313" key="1">
    <source>
        <dbReference type="EMBL" id="KAE9537379.1"/>
    </source>
</evidence>
<keyword evidence="2" id="KW-1185">Reference proteome</keyword>
<dbReference type="EMBL" id="VYZN01000018">
    <property type="protein sequence ID" value="KAE9537379.1"/>
    <property type="molecule type" value="Genomic_DNA"/>
</dbReference>
<reference evidence="1 2" key="1">
    <citation type="submission" date="2019-08" db="EMBL/GenBank/DDBJ databases">
        <title>The genome of the soybean aphid Biotype 1, its phylome, world population structure and adaptation to the North American continent.</title>
        <authorList>
            <person name="Giordano R."/>
            <person name="Donthu R.K."/>
            <person name="Hernandez A.G."/>
            <person name="Wright C.L."/>
            <person name="Zimin A.V."/>
        </authorList>
    </citation>
    <scope>NUCLEOTIDE SEQUENCE [LARGE SCALE GENOMIC DNA]</scope>
    <source>
        <tissue evidence="1">Whole aphids</tissue>
    </source>
</reference>
<dbReference type="AlphaFoldDB" id="A0A6G0TRU9"/>
<name>A0A6G0TRU9_APHGL</name>
<dbReference type="Proteomes" id="UP000475862">
    <property type="component" value="Unassembled WGS sequence"/>
</dbReference>
<sequence>MMSVYTTKIMDRSRVARKGASGAIALPEIFRVILEVFNCKKKHSDYFQSLSHFSLVPTDFLLPRTSSKRVNMDSVLKKKIIPKHILTNKLMIQLIYLLQTIGGCDYFLNKILNMKPNSKNINDTITNFIFKNYSIIKKKVQFTEKTVQNNLSYKYTLVNTIFELDYIKVIDDNQGPTLLLFNAFIKLICLGNIVAIMGDNLNHRLESEFFLTFYVFALAHRIEKLYGHTLQGGYPGNLALNSQPYL</sequence>
<comment type="caution">
    <text evidence="1">The sequence shown here is derived from an EMBL/GenBank/DDBJ whole genome shotgun (WGS) entry which is preliminary data.</text>
</comment>
<proteinExistence type="predicted"/>